<dbReference type="AlphaFoldDB" id="A0A8J1UR48"/>
<dbReference type="SUPFAM" id="SSF52096">
    <property type="entry name" value="ClpP/crotonase"/>
    <property type="match status" value="1"/>
</dbReference>
<accession>A0A8J1UR48</accession>
<sequence>KMADDDPNISVEFVENIAILTMNNGENRISNKFLKGFNDALDKVESNEDIQAIITTGTGRFYSNGLNLNWLGSLREQWGDDEYKKFFENLHKLFLRILSFPMPTIAAINGHCYAAGAMISLGHDYRVFNSQRGWFCINEVHMNLRVNSFMRIYLKTLIPKGRVYREMLGFGRRYTGPELLQDNMVEAIAEPKDLIETAKNVVIKHIPKGGFTREAMKNMKYDMFVQLFEFAERPLDLNAKL</sequence>
<name>A0A8J1UR48_OWEFU</name>
<comment type="caution">
    <text evidence="4">The sequence shown here is derived from an EMBL/GenBank/DDBJ whole genome shotgun (WGS) entry which is preliminary data.</text>
</comment>
<dbReference type="FunFam" id="3.90.226.10:FF:000049">
    <property type="entry name" value="Enoyl-CoA delta isomerase 3"/>
    <property type="match status" value="1"/>
</dbReference>
<evidence type="ECO:0000256" key="3">
    <source>
        <dbReference type="ARBA" id="ARBA00023098"/>
    </source>
</evidence>
<evidence type="ECO:0000256" key="2">
    <source>
        <dbReference type="ARBA" id="ARBA00000765"/>
    </source>
</evidence>
<gene>
    <name evidence="4" type="ORF">OFUS_LOCUS5680</name>
</gene>
<keyword evidence="3" id="KW-0443">Lipid metabolism</keyword>
<dbReference type="Gene3D" id="3.90.226.10">
    <property type="entry name" value="2-enoyl-CoA Hydratase, Chain A, domain 1"/>
    <property type="match status" value="1"/>
</dbReference>
<proteinExistence type="predicted"/>
<comment type="catalytic activity">
    <reaction evidence="1">
        <text>a (3Z)-enoyl-CoA = a 4-saturated (2E)-enoyl-CoA</text>
        <dbReference type="Rhea" id="RHEA:45900"/>
        <dbReference type="ChEBI" id="CHEBI:85097"/>
        <dbReference type="ChEBI" id="CHEBI:85489"/>
        <dbReference type="EC" id="5.3.3.8"/>
    </reaction>
</comment>
<dbReference type="CDD" id="cd06558">
    <property type="entry name" value="crotonase-like"/>
    <property type="match status" value="1"/>
</dbReference>
<protein>
    <submittedName>
        <fullName evidence="4">Uncharacterized protein</fullName>
    </submittedName>
</protein>
<dbReference type="Pfam" id="PF00378">
    <property type="entry name" value="ECH_1"/>
    <property type="match status" value="1"/>
</dbReference>
<dbReference type="GO" id="GO:0004165">
    <property type="term" value="F:delta(3)-delta(2)-enoyl-CoA isomerase activity"/>
    <property type="evidence" value="ECO:0007669"/>
    <property type="project" value="UniProtKB-EC"/>
</dbReference>
<dbReference type="OrthoDB" id="1696280at2759"/>
<dbReference type="InterPro" id="IPR029045">
    <property type="entry name" value="ClpP/crotonase-like_dom_sf"/>
</dbReference>
<dbReference type="PANTHER" id="PTHR11941:SF75">
    <property type="entry name" value="ENOYL-COA HYDRATASE_ISOMERASE FAMILY PROTEIN"/>
    <property type="match status" value="1"/>
</dbReference>
<evidence type="ECO:0000313" key="5">
    <source>
        <dbReference type="Proteomes" id="UP000749559"/>
    </source>
</evidence>
<feature type="non-terminal residue" evidence="4">
    <location>
        <position position="241"/>
    </location>
</feature>
<dbReference type="GO" id="GO:0006635">
    <property type="term" value="P:fatty acid beta-oxidation"/>
    <property type="evidence" value="ECO:0007669"/>
    <property type="project" value="TreeGrafter"/>
</dbReference>
<dbReference type="PANTHER" id="PTHR11941">
    <property type="entry name" value="ENOYL-COA HYDRATASE-RELATED"/>
    <property type="match status" value="1"/>
</dbReference>
<dbReference type="EMBL" id="CAIIXF020000003">
    <property type="protein sequence ID" value="CAH1778818.1"/>
    <property type="molecule type" value="Genomic_DNA"/>
</dbReference>
<evidence type="ECO:0000256" key="1">
    <source>
        <dbReference type="ARBA" id="ARBA00000452"/>
    </source>
</evidence>
<dbReference type="InterPro" id="IPR001753">
    <property type="entry name" value="Enoyl-CoA_hydra/iso"/>
</dbReference>
<keyword evidence="5" id="KW-1185">Reference proteome</keyword>
<reference evidence="4" key="1">
    <citation type="submission" date="2022-03" db="EMBL/GenBank/DDBJ databases">
        <authorList>
            <person name="Martin C."/>
        </authorList>
    </citation>
    <scope>NUCLEOTIDE SEQUENCE</scope>
</reference>
<organism evidence="4 5">
    <name type="scientific">Owenia fusiformis</name>
    <name type="common">Polychaete worm</name>
    <dbReference type="NCBI Taxonomy" id="6347"/>
    <lineage>
        <taxon>Eukaryota</taxon>
        <taxon>Metazoa</taxon>
        <taxon>Spiralia</taxon>
        <taxon>Lophotrochozoa</taxon>
        <taxon>Annelida</taxon>
        <taxon>Polychaeta</taxon>
        <taxon>Sedentaria</taxon>
        <taxon>Canalipalpata</taxon>
        <taxon>Sabellida</taxon>
        <taxon>Oweniida</taxon>
        <taxon>Oweniidae</taxon>
        <taxon>Owenia</taxon>
    </lineage>
</organism>
<dbReference type="Proteomes" id="UP000749559">
    <property type="component" value="Unassembled WGS sequence"/>
</dbReference>
<comment type="catalytic activity">
    <reaction evidence="2">
        <text>a (3E)-enoyl-CoA = a 4-saturated (2E)-enoyl-CoA</text>
        <dbReference type="Rhea" id="RHEA:45228"/>
        <dbReference type="ChEBI" id="CHEBI:58521"/>
        <dbReference type="ChEBI" id="CHEBI:85097"/>
        <dbReference type="EC" id="5.3.3.8"/>
    </reaction>
</comment>
<dbReference type="GO" id="GO:0005777">
    <property type="term" value="C:peroxisome"/>
    <property type="evidence" value="ECO:0007669"/>
    <property type="project" value="TreeGrafter"/>
</dbReference>
<evidence type="ECO:0000313" key="4">
    <source>
        <dbReference type="EMBL" id="CAH1778818.1"/>
    </source>
</evidence>